<evidence type="ECO:0000313" key="3">
    <source>
        <dbReference type="Proteomes" id="UP000243579"/>
    </source>
</evidence>
<proteinExistence type="predicted"/>
<gene>
    <name evidence="2" type="ORF">ACHHYP_20586</name>
</gene>
<keyword evidence="1" id="KW-0472">Membrane</keyword>
<name>A0A1V9YI22_ACHHY</name>
<keyword evidence="1" id="KW-0812">Transmembrane</keyword>
<accession>A0A1V9YI22</accession>
<feature type="transmembrane region" description="Helical" evidence="1">
    <location>
        <begin position="13"/>
        <end position="37"/>
    </location>
</feature>
<reference evidence="2 3" key="1">
    <citation type="journal article" date="2014" name="Genome Biol. Evol.">
        <title>The secreted proteins of Achlya hypogyna and Thraustotheca clavata identify the ancestral oomycete secretome and reveal gene acquisitions by horizontal gene transfer.</title>
        <authorList>
            <person name="Misner I."/>
            <person name="Blouin N."/>
            <person name="Leonard G."/>
            <person name="Richards T.A."/>
            <person name="Lane C.E."/>
        </authorList>
    </citation>
    <scope>NUCLEOTIDE SEQUENCE [LARGE SCALE GENOMIC DNA]</scope>
    <source>
        <strain evidence="2 3">ATCC 48635</strain>
    </source>
</reference>
<evidence type="ECO:0000256" key="1">
    <source>
        <dbReference type="SAM" id="Phobius"/>
    </source>
</evidence>
<protein>
    <submittedName>
        <fullName evidence="2">Uncharacterized protein</fullName>
    </submittedName>
</protein>
<keyword evidence="3" id="KW-1185">Reference proteome</keyword>
<organism evidence="2 3">
    <name type="scientific">Achlya hypogyna</name>
    <name type="common">Oomycete</name>
    <name type="synonym">Protoachlya hypogyna</name>
    <dbReference type="NCBI Taxonomy" id="1202772"/>
    <lineage>
        <taxon>Eukaryota</taxon>
        <taxon>Sar</taxon>
        <taxon>Stramenopiles</taxon>
        <taxon>Oomycota</taxon>
        <taxon>Saprolegniomycetes</taxon>
        <taxon>Saprolegniales</taxon>
        <taxon>Achlyaceae</taxon>
        <taxon>Achlya</taxon>
    </lineage>
</organism>
<evidence type="ECO:0000313" key="2">
    <source>
        <dbReference type="EMBL" id="OQR85358.1"/>
    </source>
</evidence>
<dbReference type="Proteomes" id="UP000243579">
    <property type="component" value="Unassembled WGS sequence"/>
</dbReference>
<dbReference type="OrthoDB" id="78161at2759"/>
<dbReference type="AlphaFoldDB" id="A0A1V9YI22"/>
<sequence>MAVEGSGSSIFDIFLAALYVGVAIVALLILVGIYFCYKNSRADAELDELQGYHEVEDPTEPIPRDTVCSRGDGIRCDKVETKVSLQGIAKPRASVTHKSYAAVAQESPTTTL</sequence>
<comment type="caution">
    <text evidence="2">The sequence shown here is derived from an EMBL/GenBank/DDBJ whole genome shotgun (WGS) entry which is preliminary data.</text>
</comment>
<dbReference type="EMBL" id="JNBR01001702">
    <property type="protein sequence ID" value="OQR85358.1"/>
    <property type="molecule type" value="Genomic_DNA"/>
</dbReference>
<keyword evidence="1" id="KW-1133">Transmembrane helix</keyword>